<keyword evidence="3" id="KW-1185">Reference proteome</keyword>
<protein>
    <submittedName>
        <fullName evidence="2">Hypothetical_protein</fullName>
    </submittedName>
</protein>
<organism evidence="1">
    <name type="scientific">Hexamita inflata</name>
    <dbReference type="NCBI Taxonomy" id="28002"/>
    <lineage>
        <taxon>Eukaryota</taxon>
        <taxon>Metamonada</taxon>
        <taxon>Diplomonadida</taxon>
        <taxon>Hexamitidae</taxon>
        <taxon>Hexamitinae</taxon>
        <taxon>Hexamita</taxon>
    </lineage>
</organism>
<comment type="caution">
    <text evidence="1">The sequence shown here is derived from an EMBL/GenBank/DDBJ whole genome shotgun (WGS) entry which is preliminary data.</text>
</comment>
<sequence length="106" mass="12095">MCQSNNKYRAPPSHLESGCSLNMQLRQTFPQYEDLISSGSTRFKLSLNILISVIIKKQEFFVVHLKQLKQLLQLFQQYQGANNLQLSFILAVLILQLGQIRNALGS</sequence>
<dbReference type="EMBL" id="CATOUU010000711">
    <property type="protein sequence ID" value="CAI9943118.1"/>
    <property type="molecule type" value="Genomic_DNA"/>
</dbReference>
<accession>A0AA86PQQ5</accession>
<evidence type="ECO:0000313" key="3">
    <source>
        <dbReference type="Proteomes" id="UP001642409"/>
    </source>
</evidence>
<name>A0AA86PQQ5_9EUKA</name>
<dbReference type="EMBL" id="CAXDID020000536">
    <property type="protein sequence ID" value="CAL6100958.1"/>
    <property type="molecule type" value="Genomic_DNA"/>
</dbReference>
<dbReference type="AlphaFoldDB" id="A0AA86PQQ5"/>
<dbReference type="Proteomes" id="UP001642409">
    <property type="component" value="Unassembled WGS sequence"/>
</dbReference>
<reference evidence="1" key="1">
    <citation type="submission" date="2023-06" db="EMBL/GenBank/DDBJ databases">
        <authorList>
            <person name="Kurt Z."/>
        </authorList>
    </citation>
    <scope>NUCLEOTIDE SEQUENCE</scope>
</reference>
<proteinExistence type="predicted"/>
<reference evidence="2 3" key="2">
    <citation type="submission" date="2024-07" db="EMBL/GenBank/DDBJ databases">
        <authorList>
            <person name="Akdeniz Z."/>
        </authorList>
    </citation>
    <scope>NUCLEOTIDE SEQUENCE [LARGE SCALE GENOMIC DNA]</scope>
</reference>
<evidence type="ECO:0000313" key="2">
    <source>
        <dbReference type="EMBL" id="CAL6100958.1"/>
    </source>
</evidence>
<evidence type="ECO:0000313" key="1">
    <source>
        <dbReference type="EMBL" id="CAI9943118.1"/>
    </source>
</evidence>
<gene>
    <name evidence="1" type="ORF">HINF_LOCUS30763</name>
    <name evidence="2" type="ORF">HINF_LOCUS70803</name>
</gene>